<keyword evidence="2" id="KW-1185">Reference proteome</keyword>
<dbReference type="EMBL" id="KN825190">
    <property type="protein sequence ID" value="KIK93377.1"/>
    <property type="molecule type" value="Genomic_DNA"/>
</dbReference>
<reference evidence="1 2" key="1">
    <citation type="submission" date="2014-04" db="EMBL/GenBank/DDBJ databases">
        <authorList>
            <consortium name="DOE Joint Genome Institute"/>
            <person name="Kuo A."/>
            <person name="Kohler A."/>
            <person name="Jargeat P."/>
            <person name="Nagy L.G."/>
            <person name="Floudas D."/>
            <person name="Copeland A."/>
            <person name="Barry K.W."/>
            <person name="Cichocki N."/>
            <person name="Veneault-Fourrey C."/>
            <person name="LaButti K."/>
            <person name="Lindquist E.A."/>
            <person name="Lipzen A."/>
            <person name="Lundell T."/>
            <person name="Morin E."/>
            <person name="Murat C."/>
            <person name="Sun H."/>
            <person name="Tunlid A."/>
            <person name="Henrissat B."/>
            <person name="Grigoriev I.V."/>
            <person name="Hibbett D.S."/>
            <person name="Martin F."/>
            <person name="Nordberg H.P."/>
            <person name="Cantor M.N."/>
            <person name="Hua S.X."/>
        </authorList>
    </citation>
    <scope>NUCLEOTIDE SEQUENCE [LARGE SCALE GENOMIC DNA]</scope>
    <source>
        <strain evidence="1 2">Ve08.2h10</strain>
    </source>
</reference>
<evidence type="ECO:0000313" key="1">
    <source>
        <dbReference type="EMBL" id="KIK93377.1"/>
    </source>
</evidence>
<name>A0A0D0D8T4_9AGAM</name>
<evidence type="ECO:0000313" key="2">
    <source>
        <dbReference type="Proteomes" id="UP000054538"/>
    </source>
</evidence>
<dbReference type="HOGENOM" id="CLU_1866308_0_0_1"/>
<dbReference type="InParanoid" id="A0A0D0D8T4"/>
<evidence type="ECO:0008006" key="3">
    <source>
        <dbReference type="Google" id="ProtNLM"/>
    </source>
</evidence>
<dbReference type="OrthoDB" id="2747179at2759"/>
<protein>
    <recommendedName>
        <fullName evidence="3">Zinc-finger domain-containing protein</fullName>
    </recommendedName>
</protein>
<dbReference type="AlphaFoldDB" id="A0A0D0D8T4"/>
<organism evidence="1 2">
    <name type="scientific">Paxillus rubicundulus Ve08.2h10</name>
    <dbReference type="NCBI Taxonomy" id="930991"/>
    <lineage>
        <taxon>Eukaryota</taxon>
        <taxon>Fungi</taxon>
        <taxon>Dikarya</taxon>
        <taxon>Basidiomycota</taxon>
        <taxon>Agaricomycotina</taxon>
        <taxon>Agaricomycetes</taxon>
        <taxon>Agaricomycetidae</taxon>
        <taxon>Boletales</taxon>
        <taxon>Paxilineae</taxon>
        <taxon>Paxillaceae</taxon>
        <taxon>Paxillus</taxon>
    </lineage>
</organism>
<dbReference type="Proteomes" id="UP000054538">
    <property type="component" value="Unassembled WGS sequence"/>
</dbReference>
<accession>A0A0D0D8T4</accession>
<feature type="non-terminal residue" evidence="1">
    <location>
        <position position="169"/>
    </location>
</feature>
<gene>
    <name evidence="1" type="ORF">PAXRUDRAFT_145216</name>
</gene>
<sequence>YDSPLARYPLLRSRFSTETRAPDSSLVARYLRSELTAPSQASAVSVSSHSSSPIPFPDLKPLKQAVLHSALAQSTARSGDLRVCQYEVPGGGVCRDNDCEELHLSRIAKEPNDTEVAAYVHGTLPQPWNGRCDVHAIEIALEGVRLRGGVKDVDTRVWEALAGLGIPII</sequence>
<reference evidence="2" key="2">
    <citation type="submission" date="2015-01" db="EMBL/GenBank/DDBJ databases">
        <title>Evolutionary Origins and Diversification of the Mycorrhizal Mutualists.</title>
        <authorList>
            <consortium name="DOE Joint Genome Institute"/>
            <consortium name="Mycorrhizal Genomics Consortium"/>
            <person name="Kohler A."/>
            <person name="Kuo A."/>
            <person name="Nagy L.G."/>
            <person name="Floudas D."/>
            <person name="Copeland A."/>
            <person name="Barry K.W."/>
            <person name="Cichocki N."/>
            <person name="Veneault-Fourrey C."/>
            <person name="LaButti K."/>
            <person name="Lindquist E.A."/>
            <person name="Lipzen A."/>
            <person name="Lundell T."/>
            <person name="Morin E."/>
            <person name="Murat C."/>
            <person name="Riley R."/>
            <person name="Ohm R."/>
            <person name="Sun H."/>
            <person name="Tunlid A."/>
            <person name="Henrissat B."/>
            <person name="Grigoriev I.V."/>
            <person name="Hibbett D.S."/>
            <person name="Martin F."/>
        </authorList>
    </citation>
    <scope>NUCLEOTIDE SEQUENCE [LARGE SCALE GENOMIC DNA]</scope>
    <source>
        <strain evidence="2">Ve08.2h10</strain>
    </source>
</reference>
<proteinExistence type="predicted"/>